<dbReference type="InterPro" id="IPR043163">
    <property type="entry name" value="DsrC-like_N"/>
</dbReference>
<dbReference type="EC" id="2.8.1.-" evidence="4"/>
<comment type="similarity">
    <text evidence="2">Belongs to the DsrC/TusE family.</text>
</comment>
<dbReference type="PIRSF" id="PIRSF006223">
    <property type="entry name" value="DsrC_TusE"/>
    <property type="match status" value="1"/>
</dbReference>
<accession>A0A2X0SJ77</accession>
<dbReference type="NCBIfam" id="TIGR03342">
    <property type="entry name" value="dsrC_tusE_dsvC"/>
    <property type="match status" value="1"/>
</dbReference>
<evidence type="ECO:0000313" key="4">
    <source>
        <dbReference type="EMBL" id="SPS05876.1"/>
    </source>
</evidence>
<dbReference type="InterPro" id="IPR007453">
    <property type="entry name" value="DsrC/TusE"/>
</dbReference>
<comment type="subcellular location">
    <subcellularLocation>
        <location evidence="1">Cytoplasm</location>
    </subcellularLocation>
</comment>
<evidence type="ECO:0000256" key="3">
    <source>
        <dbReference type="ARBA" id="ARBA00022490"/>
    </source>
</evidence>
<dbReference type="GO" id="GO:0002143">
    <property type="term" value="P:tRNA wobble position uridine thiolation"/>
    <property type="evidence" value="ECO:0007669"/>
    <property type="project" value="TreeGrafter"/>
</dbReference>
<evidence type="ECO:0000256" key="1">
    <source>
        <dbReference type="ARBA" id="ARBA00004496"/>
    </source>
</evidence>
<dbReference type="GO" id="GO:0097163">
    <property type="term" value="F:sulfur carrier activity"/>
    <property type="evidence" value="ECO:0007669"/>
    <property type="project" value="TreeGrafter"/>
</dbReference>
<protein>
    <submittedName>
        <fullName evidence="4">Sulfurtransferase TusE</fullName>
        <ecNumber evidence="4">2.8.1.-</ecNumber>
    </submittedName>
</protein>
<proteinExistence type="inferred from homology"/>
<dbReference type="GO" id="GO:0005737">
    <property type="term" value="C:cytoplasm"/>
    <property type="evidence" value="ECO:0007669"/>
    <property type="project" value="UniProtKB-SubCell"/>
</dbReference>
<evidence type="ECO:0000256" key="2">
    <source>
        <dbReference type="ARBA" id="ARBA00005718"/>
    </source>
</evidence>
<dbReference type="InterPro" id="IPR025526">
    <property type="entry name" value="DsrC-like_dom_sf"/>
</dbReference>
<dbReference type="EMBL" id="LS423452">
    <property type="protein sequence ID" value="SPS05876.1"/>
    <property type="molecule type" value="Genomic_DNA"/>
</dbReference>
<dbReference type="Gene3D" id="3.30.1420.10">
    <property type="match status" value="1"/>
</dbReference>
<dbReference type="PANTHER" id="PTHR37010">
    <property type="entry name" value="SULFURTRANSFERASE TUSE"/>
    <property type="match status" value="1"/>
</dbReference>
<reference evidence="4" key="1">
    <citation type="submission" date="2018-05" db="EMBL/GenBank/DDBJ databases">
        <authorList>
            <person name="Lanie J.A."/>
            <person name="Ng W.-L."/>
            <person name="Kazmierczak K.M."/>
            <person name="Andrzejewski T.M."/>
            <person name="Davidsen T.M."/>
            <person name="Wayne K.J."/>
            <person name="Tettelin H."/>
            <person name="Glass J.I."/>
            <person name="Rusch D."/>
            <person name="Podicherti R."/>
            <person name="Tsui H.-C.T."/>
            <person name="Winkler M.E."/>
        </authorList>
    </citation>
    <scope>NUCLEOTIDE SEQUENCE</scope>
    <source>
        <strain evidence="4">KNB</strain>
    </source>
</reference>
<dbReference type="InterPro" id="IPR042072">
    <property type="entry name" value="DsrC-like_C"/>
</dbReference>
<organism evidence="4">
    <name type="scientific">Candidatus Nitrotoga fabula</name>
    <dbReference type="NCBI Taxonomy" id="2182327"/>
    <lineage>
        <taxon>Bacteria</taxon>
        <taxon>Pseudomonadati</taxon>
        <taxon>Pseudomonadota</taxon>
        <taxon>Betaproteobacteria</taxon>
        <taxon>Nitrosomonadales</taxon>
        <taxon>Gallionellaceae</taxon>
        <taxon>Candidatus Nitrotoga</taxon>
    </lineage>
</organism>
<sequence length="117" mass="13652">MPTIEVNGKNYETDNEGYLVNFNDWDLDFAKFVAKKEELELTDNHWEILNFLRMYYQYHQTPPNIRELTQAVSEEIGEEKGKSPYLYDLFPEGPAQQGSKIAGLPQLFVDPNEYTVI</sequence>
<gene>
    <name evidence="4" type="primary">tusE</name>
    <name evidence="4" type="ORF">NITFAB_1466</name>
</gene>
<dbReference type="GO" id="GO:0016740">
    <property type="term" value="F:transferase activity"/>
    <property type="evidence" value="ECO:0007669"/>
    <property type="project" value="UniProtKB-KW"/>
</dbReference>
<dbReference type="Pfam" id="PF04358">
    <property type="entry name" value="DsrC"/>
    <property type="match status" value="1"/>
</dbReference>
<dbReference type="Gene3D" id="1.10.10.370">
    <property type="entry name" value="DsrC-like protein, C-terminal domain"/>
    <property type="match status" value="1"/>
</dbReference>
<name>A0A2X0SJ77_9PROT</name>
<dbReference type="AlphaFoldDB" id="A0A2X0SJ77"/>
<dbReference type="PANTHER" id="PTHR37010:SF1">
    <property type="entry name" value="SULFURTRANSFERASE TUSE"/>
    <property type="match status" value="1"/>
</dbReference>
<keyword evidence="4" id="KW-0808">Transferase</keyword>
<keyword evidence="3" id="KW-0963">Cytoplasm</keyword>
<dbReference type="SUPFAM" id="SSF69721">
    <property type="entry name" value="DsrC, the gamma subunit of dissimilatory sulfite reductase"/>
    <property type="match status" value="1"/>
</dbReference>